<dbReference type="PROSITE" id="PS50041">
    <property type="entry name" value="C_TYPE_LECTIN_2"/>
    <property type="match status" value="1"/>
</dbReference>
<feature type="chain" id="PRO_5040920287" evidence="3">
    <location>
        <begin position="26"/>
        <end position="741"/>
    </location>
</feature>
<keyword evidence="2" id="KW-0812">Transmembrane</keyword>
<reference evidence="6" key="1">
    <citation type="submission" date="2025-08" db="UniProtKB">
        <authorList>
            <consortium name="RefSeq"/>
        </authorList>
    </citation>
    <scope>IDENTIFICATION</scope>
</reference>
<keyword evidence="3" id="KW-0732">Signal</keyword>
<dbReference type="InterPro" id="IPR036116">
    <property type="entry name" value="FN3_sf"/>
</dbReference>
<protein>
    <submittedName>
        <fullName evidence="6">Uncharacterized protein LOC106060286</fullName>
    </submittedName>
</protein>
<keyword evidence="2" id="KW-1133">Transmembrane helix</keyword>
<dbReference type="InterPro" id="IPR016186">
    <property type="entry name" value="C-type_lectin-like/link_sf"/>
</dbReference>
<dbReference type="RefSeq" id="XP_055866402.1">
    <property type="nucleotide sequence ID" value="XM_056010427.1"/>
</dbReference>
<dbReference type="OrthoDB" id="6271941at2759"/>
<evidence type="ECO:0000259" key="4">
    <source>
        <dbReference type="PROSITE" id="PS50041"/>
    </source>
</evidence>
<dbReference type="Pfam" id="PF00059">
    <property type="entry name" value="Lectin_C"/>
    <property type="match status" value="1"/>
</dbReference>
<organism evidence="5 6">
    <name type="scientific">Biomphalaria glabrata</name>
    <name type="common">Bloodfluke planorb</name>
    <name type="synonym">Freshwater snail</name>
    <dbReference type="NCBI Taxonomy" id="6526"/>
    <lineage>
        <taxon>Eukaryota</taxon>
        <taxon>Metazoa</taxon>
        <taxon>Spiralia</taxon>
        <taxon>Lophotrochozoa</taxon>
        <taxon>Mollusca</taxon>
        <taxon>Gastropoda</taxon>
        <taxon>Heterobranchia</taxon>
        <taxon>Euthyneura</taxon>
        <taxon>Panpulmonata</taxon>
        <taxon>Hygrophila</taxon>
        <taxon>Lymnaeoidea</taxon>
        <taxon>Planorbidae</taxon>
        <taxon>Biomphalaria</taxon>
    </lineage>
</organism>
<keyword evidence="2" id="KW-0472">Membrane</keyword>
<evidence type="ECO:0000256" key="1">
    <source>
        <dbReference type="SAM" id="MobiDB-lite"/>
    </source>
</evidence>
<dbReference type="Gene3D" id="2.60.40.10">
    <property type="entry name" value="Immunoglobulins"/>
    <property type="match status" value="1"/>
</dbReference>
<feature type="domain" description="C-type lectin" evidence="4">
    <location>
        <begin position="37"/>
        <end position="134"/>
    </location>
</feature>
<evidence type="ECO:0000256" key="2">
    <source>
        <dbReference type="SAM" id="Phobius"/>
    </source>
</evidence>
<dbReference type="InterPro" id="IPR013783">
    <property type="entry name" value="Ig-like_fold"/>
</dbReference>
<dbReference type="AlphaFoldDB" id="A0A9W2YUK0"/>
<name>A0A9W2YUK0_BIOGL</name>
<feature type="region of interest" description="Disordered" evidence="1">
    <location>
        <begin position="612"/>
        <end position="655"/>
    </location>
</feature>
<proteinExistence type="predicted"/>
<dbReference type="Proteomes" id="UP001165740">
    <property type="component" value="Chromosome 14"/>
</dbReference>
<dbReference type="GeneID" id="106060286"/>
<dbReference type="Gene3D" id="3.10.100.10">
    <property type="entry name" value="Mannose-Binding Protein A, subunit A"/>
    <property type="match status" value="1"/>
</dbReference>
<dbReference type="SUPFAM" id="SSF49265">
    <property type="entry name" value="Fibronectin type III"/>
    <property type="match status" value="1"/>
</dbReference>
<dbReference type="SMART" id="SM00034">
    <property type="entry name" value="CLECT"/>
    <property type="match status" value="1"/>
</dbReference>
<dbReference type="InterPro" id="IPR016187">
    <property type="entry name" value="CTDL_fold"/>
</dbReference>
<dbReference type="InterPro" id="IPR001304">
    <property type="entry name" value="C-type_lectin-like"/>
</dbReference>
<dbReference type="CDD" id="cd00037">
    <property type="entry name" value="CLECT"/>
    <property type="match status" value="1"/>
</dbReference>
<dbReference type="SUPFAM" id="SSF56436">
    <property type="entry name" value="C-type lectin-like"/>
    <property type="match status" value="1"/>
</dbReference>
<gene>
    <name evidence="6" type="primary">LOC106060286</name>
</gene>
<evidence type="ECO:0000313" key="6">
    <source>
        <dbReference type="RefSeq" id="XP_055866402.1"/>
    </source>
</evidence>
<evidence type="ECO:0000313" key="5">
    <source>
        <dbReference type="Proteomes" id="UP001165740"/>
    </source>
</evidence>
<dbReference type="PANTHER" id="PTHR22803">
    <property type="entry name" value="MANNOSE, PHOSPHOLIPASE, LECTIN RECEPTOR RELATED"/>
    <property type="match status" value="1"/>
</dbReference>
<feature type="signal peptide" evidence="3">
    <location>
        <begin position="1"/>
        <end position="25"/>
    </location>
</feature>
<keyword evidence="5" id="KW-1185">Reference proteome</keyword>
<feature type="compositionally biased region" description="Basic and acidic residues" evidence="1">
    <location>
        <begin position="646"/>
        <end position="655"/>
    </location>
</feature>
<dbReference type="InterPro" id="IPR050111">
    <property type="entry name" value="C-type_lectin/snaclec_domain"/>
</dbReference>
<evidence type="ECO:0000256" key="3">
    <source>
        <dbReference type="SAM" id="SignalP"/>
    </source>
</evidence>
<feature type="transmembrane region" description="Helical" evidence="2">
    <location>
        <begin position="467"/>
        <end position="490"/>
    </location>
</feature>
<sequence length="741" mass="84506">MVHVRLTNTLFLLIYLTLVIKCVDTQFCKRRMKYHNHTHSCMIVVNETRKHDEANAYCKQNFSGHLVYILDEETNTFTKSLLPGYDQYHIGLNDKKQNSVYRWENGEKTNYTDFGKQHVSSIAFEYVVMYKHYWIESYNYEYKFICQTNAEKEFFFLSGSNFINKTLIAKARYKVLWECGVLDRENHQLKLLYRKIDGTNLHLYNVHGADLKHEMTPDCNSSGVFICQITNTLNRKVVNLEGILKVQCDATNCSDKNSEIKLLVTEQSGYTEGKFCLFMYPNYTHESVHKVETTKVKVQKDKYSIDFTYTNEIYSKGELVIKFRNVTSSDYGGYVISLWNNANSLSTLYFNITGPLQCPKNLTSEVLDHNLVKLTWSPISDKIHKQKFIIFRTDKGGDVNIGTVLKQNEILMSYNVTGLSVNINYSFFLKVKSGQSKIECRNLTTVVLIQEKAEEAQDGQPLDDNTVFYIIPIVALVVILVVTVVIIVLVKKRKKKNSKNAFTDQKGFQYNCGSETISTQHSSQNNDNFSANTLDPVCSTEVAENIYNNVLEHNAQQGAKVLKPARKSGSSVKLKDKVSMAAGKKQAATLPLGKTLVTWDDEKEDVNVYENAREDTTNQVQEFEDKEYNPTPSNEEKLPLQEPDGEASKRKEDSRTISPEGLVYVSVEINRSGPQIVVEKPKVEDKVDKKQTQDKKQKEIVKEVKPSYDPVEYSSLDYLATSVAATEDGVGGLDTEELKNV</sequence>
<accession>A0A9W2YUK0</accession>